<name>A0A284R841_ARMOS</name>
<dbReference type="EMBL" id="FUEG01000005">
    <property type="protein sequence ID" value="SJL04853.1"/>
    <property type="molecule type" value="Genomic_DNA"/>
</dbReference>
<dbReference type="OMA" id="NTHWIPE"/>
<dbReference type="Proteomes" id="UP000219338">
    <property type="component" value="Unassembled WGS sequence"/>
</dbReference>
<dbReference type="InterPro" id="IPR012337">
    <property type="entry name" value="RNaseH-like_sf"/>
</dbReference>
<evidence type="ECO:0000256" key="4">
    <source>
        <dbReference type="ARBA" id="ARBA00022833"/>
    </source>
</evidence>
<sequence>MDKSTNSEHEWLILEQCSKYLDEFKKNTLKFLYGNKPMIFEVFPAIDKLTCKLERGRENQRLHPAVRLACWNALVVLNSYYSKTDESHIYRIAMVMHPSHKMQYFLQQKWKSDWVDEALNMVRDEWRFFNAYFWHVPKPSTAGTTATSQRKHRKFSWDTDSEDEDETDALSVAMTADPLELYLHSPVLESISDPLMYWTSQNPATNPLAHFALDFLSVPATSVNCEHSFSAGSRNVSRFRHSLSDTSVCAATVLGSWASVGLIPRDEIIEGIHMKGPCWWVEEDDSEGEDDNNEDSDIVEVMDVDRST</sequence>
<accession>A0A284R841</accession>
<gene>
    <name evidence="8" type="ORF">ARMOST_08224</name>
</gene>
<keyword evidence="5" id="KW-0539">Nucleus</keyword>
<evidence type="ECO:0000256" key="2">
    <source>
        <dbReference type="ARBA" id="ARBA00022723"/>
    </source>
</evidence>
<dbReference type="InterPro" id="IPR008906">
    <property type="entry name" value="HATC_C_dom"/>
</dbReference>
<dbReference type="SUPFAM" id="SSF53098">
    <property type="entry name" value="Ribonuclease H-like"/>
    <property type="match status" value="1"/>
</dbReference>
<keyword evidence="2" id="KW-0479">Metal-binding</keyword>
<dbReference type="AlphaFoldDB" id="A0A284R841"/>
<evidence type="ECO:0000256" key="5">
    <source>
        <dbReference type="ARBA" id="ARBA00023242"/>
    </source>
</evidence>
<dbReference type="OrthoDB" id="2998440at2759"/>
<dbReference type="GO" id="GO:0005634">
    <property type="term" value="C:nucleus"/>
    <property type="evidence" value="ECO:0007669"/>
    <property type="project" value="UniProtKB-SubCell"/>
</dbReference>
<evidence type="ECO:0000259" key="7">
    <source>
        <dbReference type="Pfam" id="PF05699"/>
    </source>
</evidence>
<comment type="subcellular location">
    <subcellularLocation>
        <location evidence="1">Nucleus</location>
    </subcellularLocation>
</comment>
<dbReference type="STRING" id="47428.A0A284R841"/>
<feature type="domain" description="HAT C-terminal dimerisation" evidence="7">
    <location>
        <begin position="179"/>
        <end position="257"/>
    </location>
</feature>
<dbReference type="PANTHER" id="PTHR46481">
    <property type="entry name" value="ZINC FINGER BED DOMAIN-CONTAINING PROTEIN 4"/>
    <property type="match status" value="1"/>
</dbReference>
<feature type="region of interest" description="Disordered" evidence="6">
    <location>
        <begin position="141"/>
        <end position="162"/>
    </location>
</feature>
<protein>
    <recommendedName>
        <fullName evidence="7">HAT C-terminal dimerisation domain-containing protein</fullName>
    </recommendedName>
</protein>
<keyword evidence="4" id="KW-0862">Zinc</keyword>
<evidence type="ECO:0000313" key="9">
    <source>
        <dbReference type="Proteomes" id="UP000219338"/>
    </source>
</evidence>
<proteinExistence type="predicted"/>
<dbReference type="GO" id="GO:0008270">
    <property type="term" value="F:zinc ion binding"/>
    <property type="evidence" value="ECO:0007669"/>
    <property type="project" value="UniProtKB-KW"/>
</dbReference>
<keyword evidence="9" id="KW-1185">Reference proteome</keyword>
<feature type="region of interest" description="Disordered" evidence="6">
    <location>
        <begin position="282"/>
        <end position="308"/>
    </location>
</feature>
<dbReference type="InterPro" id="IPR052035">
    <property type="entry name" value="ZnF_BED_domain_contain"/>
</dbReference>
<dbReference type="PANTHER" id="PTHR46481:SF10">
    <property type="entry name" value="ZINC FINGER BED DOMAIN-CONTAINING PROTEIN 39"/>
    <property type="match status" value="1"/>
</dbReference>
<evidence type="ECO:0000256" key="6">
    <source>
        <dbReference type="SAM" id="MobiDB-lite"/>
    </source>
</evidence>
<reference evidence="9" key="1">
    <citation type="journal article" date="2017" name="Nat. Ecol. Evol.">
        <title>Genome expansion and lineage-specific genetic innovations in the forest pathogenic fungi Armillaria.</title>
        <authorList>
            <person name="Sipos G."/>
            <person name="Prasanna A.N."/>
            <person name="Walter M.C."/>
            <person name="O'Connor E."/>
            <person name="Balint B."/>
            <person name="Krizsan K."/>
            <person name="Kiss B."/>
            <person name="Hess J."/>
            <person name="Varga T."/>
            <person name="Slot J."/>
            <person name="Riley R."/>
            <person name="Boka B."/>
            <person name="Rigling D."/>
            <person name="Barry K."/>
            <person name="Lee J."/>
            <person name="Mihaltcheva S."/>
            <person name="LaButti K."/>
            <person name="Lipzen A."/>
            <person name="Waldron R."/>
            <person name="Moloney N.M."/>
            <person name="Sperisen C."/>
            <person name="Kredics L."/>
            <person name="Vagvoelgyi C."/>
            <person name="Patrignani A."/>
            <person name="Fitzpatrick D."/>
            <person name="Nagy I."/>
            <person name="Doyle S."/>
            <person name="Anderson J.B."/>
            <person name="Grigoriev I.V."/>
            <person name="Gueldener U."/>
            <person name="Muensterkoetter M."/>
            <person name="Nagy L.G."/>
        </authorList>
    </citation>
    <scope>NUCLEOTIDE SEQUENCE [LARGE SCALE GENOMIC DNA]</scope>
    <source>
        <strain evidence="9">C18/9</strain>
    </source>
</reference>
<feature type="compositionally biased region" description="Acidic residues" evidence="6">
    <location>
        <begin position="282"/>
        <end position="302"/>
    </location>
</feature>
<evidence type="ECO:0000313" key="8">
    <source>
        <dbReference type="EMBL" id="SJL04853.1"/>
    </source>
</evidence>
<evidence type="ECO:0000256" key="1">
    <source>
        <dbReference type="ARBA" id="ARBA00004123"/>
    </source>
</evidence>
<evidence type="ECO:0000256" key="3">
    <source>
        <dbReference type="ARBA" id="ARBA00022771"/>
    </source>
</evidence>
<keyword evidence="3" id="KW-0863">Zinc-finger</keyword>
<organism evidence="8 9">
    <name type="scientific">Armillaria ostoyae</name>
    <name type="common">Armillaria root rot fungus</name>
    <dbReference type="NCBI Taxonomy" id="47428"/>
    <lineage>
        <taxon>Eukaryota</taxon>
        <taxon>Fungi</taxon>
        <taxon>Dikarya</taxon>
        <taxon>Basidiomycota</taxon>
        <taxon>Agaricomycotina</taxon>
        <taxon>Agaricomycetes</taxon>
        <taxon>Agaricomycetidae</taxon>
        <taxon>Agaricales</taxon>
        <taxon>Marasmiineae</taxon>
        <taxon>Physalacriaceae</taxon>
        <taxon>Armillaria</taxon>
    </lineage>
</organism>
<dbReference type="GO" id="GO:0046983">
    <property type="term" value="F:protein dimerization activity"/>
    <property type="evidence" value="ECO:0007669"/>
    <property type="project" value="InterPro"/>
</dbReference>
<dbReference type="Pfam" id="PF05699">
    <property type="entry name" value="Dimer_Tnp_hAT"/>
    <property type="match status" value="1"/>
</dbReference>